<dbReference type="OrthoDB" id="4288123at2"/>
<protein>
    <submittedName>
        <fullName evidence="3">Putative F420-dependent oxidoreductase</fullName>
    </submittedName>
</protein>
<dbReference type="InterPro" id="IPR011251">
    <property type="entry name" value="Luciferase-like_dom"/>
</dbReference>
<dbReference type="InterPro" id="IPR019923">
    <property type="entry name" value="Lucif-like_OxRdtase_MSMEG_2516"/>
</dbReference>
<gene>
    <name evidence="3" type="ORF">BCF44_101479</name>
</gene>
<dbReference type="SUPFAM" id="SSF51679">
    <property type="entry name" value="Bacterial luciferase-like"/>
    <property type="match status" value="1"/>
</dbReference>
<proteinExistence type="predicted"/>
<sequence>MGGFRFGVLAESAGSVGELVATARRAEELGYDTVLLRDHFVPEPFGDQVAPLIGLAAAACATTTLGVGTLVLDNDYRHPVVLAKEAATLQQLSGGRFELGLGAGWLRVEYEAAGMAFDRAGVRVGRLEESVRLLKELFAGKEVRFDGAHYRVDGVTNFPAVDRAPRVLIGAGSPRMLRLAGREADSVGILAKALPGGIISDAMEERFTAAFATKADLVRAEGRDVEISSVVSVELADDPRAAAERYAVERGWGAGAADLVADMPAKFLGPLDHVVELAHHRRERLGLSYLVVSDREFEAAAPMVRALSGA</sequence>
<dbReference type="EMBL" id="QUNO01000001">
    <property type="protein sequence ID" value="REH55458.1"/>
    <property type="molecule type" value="Genomic_DNA"/>
</dbReference>
<keyword evidence="4" id="KW-1185">Reference proteome</keyword>
<evidence type="ECO:0000256" key="1">
    <source>
        <dbReference type="ARBA" id="ARBA00023002"/>
    </source>
</evidence>
<dbReference type="GO" id="GO:0016705">
    <property type="term" value="F:oxidoreductase activity, acting on paired donors, with incorporation or reduction of molecular oxygen"/>
    <property type="evidence" value="ECO:0007669"/>
    <property type="project" value="InterPro"/>
</dbReference>
<dbReference type="Proteomes" id="UP000256269">
    <property type="component" value="Unassembled WGS sequence"/>
</dbReference>
<dbReference type="InterPro" id="IPR036661">
    <property type="entry name" value="Luciferase-like_sf"/>
</dbReference>
<feature type="domain" description="Luciferase-like" evidence="2">
    <location>
        <begin position="11"/>
        <end position="255"/>
    </location>
</feature>
<organism evidence="3 4">
    <name type="scientific">Kutzneria buriramensis</name>
    <dbReference type="NCBI Taxonomy" id="1045776"/>
    <lineage>
        <taxon>Bacteria</taxon>
        <taxon>Bacillati</taxon>
        <taxon>Actinomycetota</taxon>
        <taxon>Actinomycetes</taxon>
        <taxon>Pseudonocardiales</taxon>
        <taxon>Pseudonocardiaceae</taxon>
        <taxon>Kutzneria</taxon>
    </lineage>
</organism>
<dbReference type="PANTHER" id="PTHR43244:SF1">
    <property type="entry name" value="5,10-METHYLENETETRAHYDROMETHANOPTERIN REDUCTASE"/>
    <property type="match status" value="1"/>
</dbReference>
<dbReference type="RefSeq" id="WP_116172370.1">
    <property type="nucleotide sequence ID" value="NZ_CP144375.1"/>
</dbReference>
<dbReference type="AlphaFoldDB" id="A0A3E0I9P7"/>
<dbReference type="InterPro" id="IPR050564">
    <property type="entry name" value="F420-G6PD/mer"/>
</dbReference>
<reference evidence="3 4" key="1">
    <citation type="submission" date="2018-08" db="EMBL/GenBank/DDBJ databases">
        <title>Genomic Encyclopedia of Archaeal and Bacterial Type Strains, Phase II (KMG-II): from individual species to whole genera.</title>
        <authorList>
            <person name="Goeker M."/>
        </authorList>
    </citation>
    <scope>NUCLEOTIDE SEQUENCE [LARGE SCALE GENOMIC DNA]</scope>
    <source>
        <strain evidence="3 4">DSM 45791</strain>
    </source>
</reference>
<keyword evidence="1" id="KW-0560">Oxidoreductase</keyword>
<name>A0A3E0I9P7_9PSEU</name>
<accession>A0A3E0I9P7</accession>
<dbReference type="Pfam" id="PF00296">
    <property type="entry name" value="Bac_luciferase"/>
    <property type="match status" value="1"/>
</dbReference>
<evidence type="ECO:0000313" key="4">
    <source>
        <dbReference type="Proteomes" id="UP000256269"/>
    </source>
</evidence>
<evidence type="ECO:0000259" key="2">
    <source>
        <dbReference type="Pfam" id="PF00296"/>
    </source>
</evidence>
<dbReference type="PANTHER" id="PTHR43244">
    <property type="match status" value="1"/>
</dbReference>
<dbReference type="Gene3D" id="3.20.20.30">
    <property type="entry name" value="Luciferase-like domain"/>
    <property type="match status" value="1"/>
</dbReference>
<dbReference type="NCBIfam" id="TIGR03621">
    <property type="entry name" value="F420_MSMEG_2516"/>
    <property type="match status" value="1"/>
</dbReference>
<evidence type="ECO:0000313" key="3">
    <source>
        <dbReference type="EMBL" id="REH55458.1"/>
    </source>
</evidence>
<comment type="caution">
    <text evidence="3">The sequence shown here is derived from an EMBL/GenBank/DDBJ whole genome shotgun (WGS) entry which is preliminary data.</text>
</comment>